<comment type="caution">
    <text evidence="1">The sequence shown here is derived from an EMBL/GenBank/DDBJ whole genome shotgun (WGS) entry which is preliminary data.</text>
</comment>
<accession>A0ABR8D4P6</accession>
<name>A0ABR8D4P6_9NOST</name>
<keyword evidence="2" id="KW-1185">Reference proteome</keyword>
<reference evidence="1 2" key="1">
    <citation type="journal article" date="2020" name="ISME J.">
        <title>Comparative genomics reveals insights into cyanobacterial evolution and habitat adaptation.</title>
        <authorList>
            <person name="Chen M.Y."/>
            <person name="Teng W.K."/>
            <person name="Zhao L."/>
            <person name="Hu C.X."/>
            <person name="Zhou Y.K."/>
            <person name="Han B.P."/>
            <person name="Song L.R."/>
            <person name="Shu W.S."/>
        </authorList>
    </citation>
    <scope>NUCLEOTIDE SEQUENCE [LARGE SCALE GENOMIC DNA]</scope>
    <source>
        <strain evidence="1 2">FACHB-119</strain>
    </source>
</reference>
<gene>
    <name evidence="1" type="ORF">H6G83_16190</name>
</gene>
<proteinExistence type="predicted"/>
<organism evidence="1 2">
    <name type="scientific">Anabaena azotica FACHB-119</name>
    <dbReference type="NCBI Taxonomy" id="947527"/>
    <lineage>
        <taxon>Bacteria</taxon>
        <taxon>Bacillati</taxon>
        <taxon>Cyanobacteriota</taxon>
        <taxon>Cyanophyceae</taxon>
        <taxon>Nostocales</taxon>
        <taxon>Nostocaceae</taxon>
        <taxon>Anabaena</taxon>
        <taxon>Anabaena azotica</taxon>
    </lineage>
</organism>
<evidence type="ECO:0000313" key="2">
    <source>
        <dbReference type="Proteomes" id="UP000661112"/>
    </source>
</evidence>
<sequence>MPSGLPNDIRESIAIANAKSVAEQPAMLSNLAFANLVTNTNLAQQNALANQQAMYQMSVTVTAKAVNKISDLSPVEALAITKLDTSNDVAQQIADLKVAGK</sequence>
<dbReference type="EMBL" id="JACJSG010000020">
    <property type="protein sequence ID" value="MBD2502134.1"/>
    <property type="molecule type" value="Genomic_DNA"/>
</dbReference>
<protein>
    <submittedName>
        <fullName evidence="1">RebB family R body protein</fullName>
    </submittedName>
</protein>
<dbReference type="Proteomes" id="UP000661112">
    <property type="component" value="Unassembled WGS sequence"/>
</dbReference>
<evidence type="ECO:0000313" key="1">
    <source>
        <dbReference type="EMBL" id="MBD2502134.1"/>
    </source>
</evidence>
<dbReference type="RefSeq" id="WP_190474081.1">
    <property type="nucleotide sequence ID" value="NZ_JACJSG010000020.1"/>
</dbReference>